<keyword evidence="8 12" id="KW-0560">Oxidoreductase</keyword>
<dbReference type="PIRSF" id="PIRSF000171">
    <property type="entry name" value="SDHA_APRA_LASPO"/>
    <property type="match status" value="1"/>
</dbReference>
<comment type="catalytic activity">
    <reaction evidence="9">
        <text>L-aspartate + O2 = iminosuccinate + H2O2</text>
        <dbReference type="Rhea" id="RHEA:25876"/>
        <dbReference type="ChEBI" id="CHEBI:15379"/>
        <dbReference type="ChEBI" id="CHEBI:16240"/>
        <dbReference type="ChEBI" id="CHEBI:29991"/>
        <dbReference type="ChEBI" id="CHEBI:77875"/>
        <dbReference type="EC" id="1.4.3.16"/>
    </reaction>
    <physiologicalReaction direction="left-to-right" evidence="9">
        <dbReference type="Rhea" id="RHEA:25877"/>
    </physiologicalReaction>
</comment>
<protein>
    <recommendedName>
        <fullName evidence="4 10">L-aspartate oxidase</fullName>
        <ecNumber evidence="4 10">1.4.3.16</ecNumber>
    </recommendedName>
</protein>
<evidence type="ECO:0000256" key="5">
    <source>
        <dbReference type="ARBA" id="ARBA00022630"/>
    </source>
</evidence>
<evidence type="ECO:0000256" key="3">
    <source>
        <dbReference type="ARBA" id="ARBA00008562"/>
    </source>
</evidence>
<dbReference type="GO" id="GO:0034628">
    <property type="term" value="P:'de novo' NAD+ biosynthetic process from L-aspartate"/>
    <property type="evidence" value="ECO:0007669"/>
    <property type="project" value="TreeGrafter"/>
</dbReference>
<dbReference type="SUPFAM" id="SSF46977">
    <property type="entry name" value="Succinate dehydrogenase/fumarate reductase flavoprotein C-terminal domain"/>
    <property type="match status" value="1"/>
</dbReference>
<evidence type="ECO:0000256" key="10">
    <source>
        <dbReference type="NCBIfam" id="TIGR00551"/>
    </source>
</evidence>
<organism evidence="14 15">
    <name type="scientific">Desulfurella multipotens</name>
    <dbReference type="NCBI Taxonomy" id="79269"/>
    <lineage>
        <taxon>Bacteria</taxon>
        <taxon>Pseudomonadati</taxon>
        <taxon>Campylobacterota</taxon>
        <taxon>Desulfurellia</taxon>
        <taxon>Desulfurellales</taxon>
        <taxon>Desulfurellaceae</taxon>
        <taxon>Desulfurella</taxon>
    </lineage>
</organism>
<evidence type="ECO:0000256" key="9">
    <source>
        <dbReference type="ARBA" id="ARBA00048305"/>
    </source>
</evidence>
<evidence type="ECO:0000256" key="4">
    <source>
        <dbReference type="ARBA" id="ARBA00012173"/>
    </source>
</evidence>
<evidence type="ECO:0000313" key="15">
    <source>
        <dbReference type="Proteomes" id="UP000199411"/>
    </source>
</evidence>
<dbReference type="Proteomes" id="UP000199411">
    <property type="component" value="Unassembled WGS sequence"/>
</dbReference>
<feature type="active site" description="Proton acceptor" evidence="11">
    <location>
        <position position="273"/>
    </location>
</feature>
<dbReference type="InterPro" id="IPR036188">
    <property type="entry name" value="FAD/NAD-bd_sf"/>
</dbReference>
<dbReference type="PRINTS" id="PR00368">
    <property type="entry name" value="FADPNR"/>
</dbReference>
<dbReference type="InterPro" id="IPR037099">
    <property type="entry name" value="Fum_R/Succ_DH_flav-like_C_sf"/>
</dbReference>
<dbReference type="UniPathway" id="UPA00253">
    <property type="reaction ID" value="UER00326"/>
</dbReference>
<dbReference type="GO" id="GO:0008734">
    <property type="term" value="F:L-aspartate oxidase activity"/>
    <property type="evidence" value="ECO:0007669"/>
    <property type="project" value="UniProtKB-UniRule"/>
</dbReference>
<comment type="cofactor">
    <cofactor evidence="1 12">
        <name>FAD</name>
        <dbReference type="ChEBI" id="CHEBI:57692"/>
    </cofactor>
</comment>
<dbReference type="GO" id="GO:0005737">
    <property type="term" value="C:cytoplasm"/>
    <property type="evidence" value="ECO:0007669"/>
    <property type="project" value="UniProtKB-SubCell"/>
</dbReference>
<evidence type="ECO:0000259" key="13">
    <source>
        <dbReference type="Pfam" id="PF00890"/>
    </source>
</evidence>
<sequence length="513" mass="56792">MRDCIVIGSGVAGLRAAIELKRLGVDVAIFTKDKASESNTNYAQGGIAVCLSKNDNFDLHIKDTLIAGAGLCNKKSVEILVKEGPDKVKELIDWGCQFDKNENGELNFTKEAAHSVNRILHANGDATGAEIERTLLNKAQKESIEINEHYRLIDLLVENKRVIGAKFHNLKENTLNYIYAKSVVLATGGYAAIYNHTTNPSLTTGDGIASAFLVGCTVEDMEFVQFHPTALNYKKAPSFLLSESMRGEGAILINDKGERFMEKYSKQLELAPRDIVARSIFSEMQNNLKDHVYLDISHLDSEFVKKRFPTIYHECLKYGLDITKEPIPVSPAAHYTMGGVKTDVDCKTNISGLFACGECACNGVHGANRLASNSMLEGLVYGARAAISVKAYLENKNFSSKTDESTKLTGTTKNFQTKIKNLKDRIFKDLGIVRKLSSVTDLFECSLSSFQTIKDNNSIDIDYRNLLIIAILISRSALERKNSVGAHYCIDTPWPPTDKSHVSLNIKDLEKWT</sequence>
<dbReference type="PANTHER" id="PTHR42716:SF2">
    <property type="entry name" value="L-ASPARTATE OXIDASE, CHLOROPLASTIC"/>
    <property type="match status" value="1"/>
</dbReference>
<evidence type="ECO:0000256" key="2">
    <source>
        <dbReference type="ARBA" id="ARBA00004950"/>
    </source>
</evidence>
<keyword evidence="6 12" id="KW-0662">Pyridine nucleotide biosynthesis</keyword>
<accession>A0A1G6HYY8</accession>
<dbReference type="EMBL" id="FMYU01000001">
    <property type="protein sequence ID" value="SDB99353.1"/>
    <property type="molecule type" value="Genomic_DNA"/>
</dbReference>
<dbReference type="Gene3D" id="3.90.700.10">
    <property type="entry name" value="Succinate dehydrogenase/fumarate reductase flavoprotein, catalytic domain"/>
    <property type="match status" value="1"/>
</dbReference>
<comment type="similarity">
    <text evidence="3 12">Belongs to the FAD-dependent oxidoreductase 2 family. NadB subfamily.</text>
</comment>
<dbReference type="RefSeq" id="WP_092127489.1">
    <property type="nucleotide sequence ID" value="NZ_FMYU01000001.1"/>
</dbReference>
<evidence type="ECO:0000256" key="12">
    <source>
        <dbReference type="RuleBase" id="RU362049"/>
    </source>
</evidence>
<comment type="subcellular location">
    <subcellularLocation>
        <location evidence="12">Cytoplasm</location>
    </subcellularLocation>
</comment>
<evidence type="ECO:0000256" key="8">
    <source>
        <dbReference type="ARBA" id="ARBA00023002"/>
    </source>
</evidence>
<gene>
    <name evidence="14" type="ORF">SAMN05660835_00163</name>
</gene>
<dbReference type="Gene3D" id="1.20.58.100">
    <property type="entry name" value="Fumarate reductase/succinate dehydrogenase flavoprotein-like, C-terminal domain"/>
    <property type="match status" value="1"/>
</dbReference>
<keyword evidence="5 12" id="KW-0285">Flavoprotein</keyword>
<dbReference type="InterPro" id="IPR005288">
    <property type="entry name" value="NadB"/>
</dbReference>
<dbReference type="FunFam" id="3.90.700.10:FF:000002">
    <property type="entry name" value="L-aspartate oxidase"/>
    <property type="match status" value="1"/>
</dbReference>
<reference evidence="15" key="1">
    <citation type="submission" date="2016-10" db="EMBL/GenBank/DDBJ databases">
        <authorList>
            <person name="Varghese N."/>
            <person name="Submissions S."/>
        </authorList>
    </citation>
    <scope>NUCLEOTIDE SEQUENCE [LARGE SCALE GENOMIC DNA]</scope>
    <source>
        <strain evidence="15">DSM 8415</strain>
    </source>
</reference>
<dbReference type="InterPro" id="IPR027477">
    <property type="entry name" value="Succ_DH/fumarate_Rdtase_cat_sf"/>
</dbReference>
<feature type="domain" description="FAD-dependent oxidoreductase 2 FAD-binding" evidence="13">
    <location>
        <begin position="3"/>
        <end position="374"/>
    </location>
</feature>
<dbReference type="SUPFAM" id="SSF51905">
    <property type="entry name" value="FAD/NAD(P)-binding domain"/>
    <property type="match status" value="1"/>
</dbReference>
<dbReference type="PANTHER" id="PTHR42716">
    <property type="entry name" value="L-ASPARTATE OXIDASE"/>
    <property type="match status" value="1"/>
</dbReference>
<dbReference type="EC" id="1.4.3.16" evidence="4 10"/>
<name>A0A1G6HYY8_9BACT</name>
<keyword evidence="7 12" id="KW-0274">FAD</keyword>
<comment type="pathway">
    <text evidence="2 12">Cofactor biosynthesis; NAD(+) biosynthesis; iminoaspartate from L-aspartate (oxidase route): step 1/1.</text>
</comment>
<evidence type="ECO:0000256" key="1">
    <source>
        <dbReference type="ARBA" id="ARBA00001974"/>
    </source>
</evidence>
<dbReference type="AlphaFoldDB" id="A0A1G6HYY8"/>
<dbReference type="SUPFAM" id="SSF56425">
    <property type="entry name" value="Succinate dehydrogenase/fumarate reductase flavoprotein, catalytic domain"/>
    <property type="match status" value="1"/>
</dbReference>
<dbReference type="NCBIfam" id="TIGR00551">
    <property type="entry name" value="nadB"/>
    <property type="match status" value="1"/>
</dbReference>
<dbReference type="OrthoDB" id="9806724at2"/>
<dbReference type="Gene3D" id="3.50.50.60">
    <property type="entry name" value="FAD/NAD(P)-binding domain"/>
    <property type="match status" value="1"/>
</dbReference>
<comment type="function">
    <text evidence="12">Catalyzes the oxidation of L-aspartate to iminoaspartate.</text>
</comment>
<evidence type="ECO:0000256" key="7">
    <source>
        <dbReference type="ARBA" id="ARBA00022827"/>
    </source>
</evidence>
<evidence type="ECO:0000256" key="11">
    <source>
        <dbReference type="PIRSR" id="PIRSR000171-1"/>
    </source>
</evidence>
<evidence type="ECO:0000313" key="14">
    <source>
        <dbReference type="EMBL" id="SDB99353.1"/>
    </source>
</evidence>
<dbReference type="Pfam" id="PF00890">
    <property type="entry name" value="FAD_binding_2"/>
    <property type="match status" value="1"/>
</dbReference>
<evidence type="ECO:0000256" key="6">
    <source>
        <dbReference type="ARBA" id="ARBA00022642"/>
    </source>
</evidence>
<proteinExistence type="inferred from homology"/>
<keyword evidence="15" id="KW-1185">Reference proteome</keyword>
<dbReference type="InterPro" id="IPR003953">
    <property type="entry name" value="FAD-dep_OxRdtase_2_FAD-bd"/>
</dbReference>